<evidence type="ECO:0000256" key="3">
    <source>
        <dbReference type="SAM" id="Phobius"/>
    </source>
</evidence>
<sequence length="672" mass="77621">MECETRLWKDSVDELREFMRIFFVATIAIFGKRVMEWQNTGVNLGWSYWINCSSVIVMITALLTTYIAMKRKVIQIDDFEYNPDADQICLLSNDATNRGKLLLDAVIYNQTDIMLTLLRSGADPNMKVNDTTPLEEAATKGYGEATKYLLEAGAEVSREILAQSIGEARQDYTTVDLIKEQIYHAFSDVIENGQLILRDDLFLNATDLSEEKLSFIRDIMVECGESYPEYGETLPGSWMSLHEAMRTLKGKGQKIAMLGQIHELNKQLKRPMASDELNVCLLFFHEIGYILYFAENALRGTIILDPKVMIDAMKCIITCQDFVSIFWGSSEWKMMVQEGKVLRSYIEKVWKNVRKKEPFHKYRQHLLMTMEKLDLICTPKVYDDSAREEQESFYYIPCMVQKTVEMEDIMQSENAVSFTYNFEEVLPPAVYHRLVASCLSLWQVYENHIYHDLIILRSGNFHLLQLKRDIKTVVVTLQHLRGLSDIDINFCRVIKRFISETIDYNLGTYITIKGMNLYKVEFNQSARSYMLFTNEMETKNGNEETCPPSCRGPLVDGMENEVSEMCLMRIACSLNMEQLHPLAANLLGSVAFLTEAEEDFPEFRQKDLAFFILHKWKNILVERRSKPTMRILSDHFADADLSPHILCKVCECCTGRLSIQKDNCILDKNINL</sequence>
<dbReference type="EMBL" id="VSWD01000005">
    <property type="protein sequence ID" value="KAK3103696.1"/>
    <property type="molecule type" value="Genomic_DNA"/>
</dbReference>
<keyword evidence="3" id="KW-0812">Transmembrane</keyword>
<proteinExistence type="predicted"/>
<organism evidence="5 6">
    <name type="scientific">Pinctada imbricata</name>
    <name type="common">Atlantic pearl-oyster</name>
    <name type="synonym">Pinctada martensii</name>
    <dbReference type="NCBI Taxonomy" id="66713"/>
    <lineage>
        <taxon>Eukaryota</taxon>
        <taxon>Metazoa</taxon>
        <taxon>Spiralia</taxon>
        <taxon>Lophotrochozoa</taxon>
        <taxon>Mollusca</taxon>
        <taxon>Bivalvia</taxon>
        <taxon>Autobranchia</taxon>
        <taxon>Pteriomorphia</taxon>
        <taxon>Pterioida</taxon>
        <taxon>Pterioidea</taxon>
        <taxon>Pteriidae</taxon>
        <taxon>Pinctada</taxon>
    </lineage>
</organism>
<feature type="repeat" description="ANK" evidence="2">
    <location>
        <begin position="129"/>
        <end position="157"/>
    </location>
</feature>
<reference evidence="5" key="1">
    <citation type="submission" date="2019-08" db="EMBL/GenBank/DDBJ databases">
        <title>The improved chromosome-level genome for the pearl oyster Pinctada fucata martensii using PacBio sequencing and Hi-C.</title>
        <authorList>
            <person name="Zheng Z."/>
        </authorList>
    </citation>
    <scope>NUCLEOTIDE SEQUENCE</scope>
    <source>
        <strain evidence="5">ZZ-2019</strain>
        <tissue evidence="5">Adductor muscle</tissue>
    </source>
</reference>
<keyword evidence="1" id="KW-0677">Repeat</keyword>
<protein>
    <recommendedName>
        <fullName evidence="4">COR domain-containing protein</fullName>
    </recommendedName>
</protein>
<evidence type="ECO:0000259" key="4">
    <source>
        <dbReference type="Pfam" id="PF16095"/>
    </source>
</evidence>
<dbReference type="PROSITE" id="PS50088">
    <property type="entry name" value="ANK_REPEAT"/>
    <property type="match status" value="1"/>
</dbReference>
<feature type="domain" description="COR" evidence="4">
    <location>
        <begin position="235"/>
        <end position="377"/>
    </location>
</feature>
<dbReference type="InterPro" id="IPR002110">
    <property type="entry name" value="Ankyrin_rpt"/>
</dbReference>
<dbReference type="Gene3D" id="1.10.10.10">
    <property type="entry name" value="Winged helix-like DNA-binding domain superfamily/Winged helix DNA-binding domain"/>
    <property type="match status" value="1"/>
</dbReference>
<dbReference type="Pfam" id="PF16095">
    <property type="entry name" value="COR-A"/>
    <property type="match status" value="1"/>
</dbReference>
<dbReference type="SUPFAM" id="SSF48403">
    <property type="entry name" value="Ankyrin repeat"/>
    <property type="match status" value="1"/>
</dbReference>
<keyword evidence="3" id="KW-1133">Transmembrane helix</keyword>
<evidence type="ECO:0000313" key="6">
    <source>
        <dbReference type="Proteomes" id="UP001186944"/>
    </source>
</evidence>
<evidence type="ECO:0000256" key="2">
    <source>
        <dbReference type="PROSITE-ProRule" id="PRU00023"/>
    </source>
</evidence>
<evidence type="ECO:0000313" key="5">
    <source>
        <dbReference type="EMBL" id="KAK3103696.1"/>
    </source>
</evidence>
<name>A0AA89C2M0_PINIB</name>
<accession>A0AA89C2M0</accession>
<dbReference type="Gene3D" id="1.25.40.20">
    <property type="entry name" value="Ankyrin repeat-containing domain"/>
    <property type="match status" value="1"/>
</dbReference>
<keyword evidence="6" id="KW-1185">Reference proteome</keyword>
<dbReference type="AlphaFoldDB" id="A0AA89C2M0"/>
<comment type="caution">
    <text evidence="5">The sequence shown here is derived from an EMBL/GenBank/DDBJ whole genome shotgun (WGS) entry which is preliminary data.</text>
</comment>
<keyword evidence="2" id="KW-0040">ANK repeat</keyword>
<gene>
    <name evidence="5" type="ORF">FSP39_021101</name>
</gene>
<dbReference type="InterPro" id="IPR036388">
    <property type="entry name" value="WH-like_DNA-bd_sf"/>
</dbReference>
<dbReference type="InterPro" id="IPR036770">
    <property type="entry name" value="Ankyrin_rpt-contain_sf"/>
</dbReference>
<feature type="transmembrane region" description="Helical" evidence="3">
    <location>
        <begin position="47"/>
        <end position="69"/>
    </location>
</feature>
<dbReference type="SMART" id="SM00248">
    <property type="entry name" value="ANK"/>
    <property type="match status" value="2"/>
</dbReference>
<dbReference type="InterPro" id="IPR032171">
    <property type="entry name" value="COR-A"/>
</dbReference>
<dbReference type="Proteomes" id="UP001186944">
    <property type="component" value="Unassembled WGS sequence"/>
</dbReference>
<dbReference type="PROSITE" id="PS50297">
    <property type="entry name" value="ANK_REP_REGION"/>
    <property type="match status" value="1"/>
</dbReference>
<evidence type="ECO:0000256" key="1">
    <source>
        <dbReference type="ARBA" id="ARBA00022737"/>
    </source>
</evidence>
<keyword evidence="3" id="KW-0472">Membrane</keyword>